<organism evidence="10 11">
    <name type="scientific">Eiseniibacteriota bacterium</name>
    <dbReference type="NCBI Taxonomy" id="2212470"/>
    <lineage>
        <taxon>Bacteria</taxon>
        <taxon>Candidatus Eiseniibacteriota</taxon>
    </lineage>
</organism>
<feature type="domain" description="Prokaryotic-type class I peptide chain release factors" evidence="9">
    <location>
        <begin position="232"/>
        <end position="248"/>
    </location>
</feature>
<gene>
    <name evidence="5 10" type="primary">prfA</name>
    <name evidence="10" type="ORF">HKN21_04025</name>
</gene>
<keyword evidence="7" id="KW-0175">Coiled coil</keyword>
<name>A0A7Y2E9R6_UNCEI</name>
<feature type="modified residue" description="N5-methylglutamine" evidence="5">
    <location>
        <position position="239"/>
    </location>
</feature>
<dbReference type="Gene3D" id="6.10.140.1950">
    <property type="match status" value="1"/>
</dbReference>
<evidence type="ECO:0000256" key="6">
    <source>
        <dbReference type="NCBIfam" id="TIGR00019"/>
    </source>
</evidence>
<comment type="caution">
    <text evidence="10">The sequence shown here is derived from an EMBL/GenBank/DDBJ whole genome shotgun (WGS) entry which is preliminary data.</text>
</comment>
<evidence type="ECO:0000313" key="11">
    <source>
        <dbReference type="Proteomes" id="UP000547674"/>
    </source>
</evidence>
<sequence length="364" mass="40772">MSQAEKFIEQLERLETRLDEINTLLSDPKVLSDPSQLKKFGKERSEVDELVGKLRLFKASVERKAEAEQMLAEETDEEMRELAETDLTEANELIESLSNDIETLLFPADPNDNKNVIVEIRAGTGGEEAALFAGSLFRMYTKFAESQGWDVETMHINETGIGGIKEVVFNLIGRSVYGRMKYESGVHRVQRVPETEASGRVHTSAATVAVLPEAEEVDLEIREADLRVDVYRASGPGGQGVNTTDSAVRITHVPTNVVVTCQDERSQLKNKAKAMKILRSRLLDEQIQKVESERRTQRRSQVSSGDRSAKIRTYNFPQGRVTDHRSKLTLYKLGEVLEGDLREMIDGMVSLAAQERLEEASSEA</sequence>
<evidence type="ECO:0000313" key="10">
    <source>
        <dbReference type="EMBL" id="NNF05904.1"/>
    </source>
</evidence>
<keyword evidence="3 5" id="KW-0488">Methylation</keyword>
<dbReference type="SMART" id="SM00937">
    <property type="entry name" value="PCRF"/>
    <property type="match status" value="1"/>
</dbReference>
<evidence type="ECO:0000256" key="8">
    <source>
        <dbReference type="SAM" id="MobiDB-lite"/>
    </source>
</evidence>
<dbReference type="Proteomes" id="UP000547674">
    <property type="component" value="Unassembled WGS sequence"/>
</dbReference>
<dbReference type="Gene3D" id="3.30.160.20">
    <property type="match status" value="1"/>
</dbReference>
<dbReference type="NCBIfam" id="TIGR00019">
    <property type="entry name" value="prfA"/>
    <property type="match status" value="1"/>
</dbReference>
<evidence type="ECO:0000256" key="4">
    <source>
        <dbReference type="ARBA" id="ARBA00022917"/>
    </source>
</evidence>
<comment type="function">
    <text evidence="1 5">Peptide chain release factor 1 directs the termination of translation in response to the peptide chain termination codons UAG and UAA.</text>
</comment>
<dbReference type="Gene3D" id="3.30.70.1660">
    <property type="match status" value="2"/>
</dbReference>
<evidence type="ECO:0000256" key="5">
    <source>
        <dbReference type="HAMAP-Rule" id="MF_00093"/>
    </source>
</evidence>
<protein>
    <recommendedName>
        <fullName evidence="5 6">Peptide chain release factor 1</fullName>
        <shortName evidence="5">RF-1</shortName>
    </recommendedName>
</protein>
<comment type="subcellular location">
    <subcellularLocation>
        <location evidence="5">Cytoplasm</location>
    </subcellularLocation>
</comment>
<keyword evidence="5" id="KW-0963">Cytoplasm</keyword>
<evidence type="ECO:0000256" key="7">
    <source>
        <dbReference type="SAM" id="Coils"/>
    </source>
</evidence>
<dbReference type="PANTHER" id="PTHR43804:SF7">
    <property type="entry name" value="LD18447P"/>
    <property type="match status" value="1"/>
</dbReference>
<dbReference type="SUPFAM" id="SSF75620">
    <property type="entry name" value="Release factor"/>
    <property type="match status" value="1"/>
</dbReference>
<feature type="coiled-coil region" evidence="7">
    <location>
        <begin position="58"/>
        <end position="100"/>
    </location>
</feature>
<dbReference type="PROSITE" id="PS00745">
    <property type="entry name" value="RF_PROK_I"/>
    <property type="match status" value="1"/>
</dbReference>
<dbReference type="GO" id="GO:0016149">
    <property type="term" value="F:translation release factor activity, codon specific"/>
    <property type="evidence" value="ECO:0007669"/>
    <property type="project" value="UniProtKB-UniRule"/>
</dbReference>
<dbReference type="NCBIfam" id="NF001859">
    <property type="entry name" value="PRK00591.1"/>
    <property type="match status" value="1"/>
</dbReference>
<evidence type="ECO:0000259" key="9">
    <source>
        <dbReference type="PROSITE" id="PS00745"/>
    </source>
</evidence>
<dbReference type="InterPro" id="IPR005139">
    <property type="entry name" value="PCRF"/>
</dbReference>
<evidence type="ECO:0000256" key="2">
    <source>
        <dbReference type="ARBA" id="ARBA00010835"/>
    </source>
</evidence>
<dbReference type="InterPro" id="IPR004373">
    <property type="entry name" value="RF-1"/>
</dbReference>
<reference evidence="10 11" key="1">
    <citation type="submission" date="2020-03" db="EMBL/GenBank/DDBJ databases">
        <title>Metabolic flexibility allows generalist bacteria to become dominant in a frequently disturbed ecosystem.</title>
        <authorList>
            <person name="Chen Y.-J."/>
            <person name="Leung P.M."/>
            <person name="Bay S.K."/>
            <person name="Hugenholtz P."/>
            <person name="Kessler A.J."/>
            <person name="Shelley G."/>
            <person name="Waite D.W."/>
            <person name="Cook P.L."/>
            <person name="Greening C."/>
        </authorList>
    </citation>
    <scope>NUCLEOTIDE SEQUENCE [LARGE SCALE GENOMIC DNA]</scope>
    <source>
        <strain evidence="10">SS_bin_28</strain>
    </source>
</reference>
<evidence type="ECO:0000256" key="1">
    <source>
        <dbReference type="ARBA" id="ARBA00002986"/>
    </source>
</evidence>
<keyword evidence="4 5" id="KW-0648">Protein biosynthesis</keyword>
<dbReference type="HAMAP" id="MF_00093">
    <property type="entry name" value="Rel_fac_1"/>
    <property type="match status" value="1"/>
</dbReference>
<dbReference type="FunFam" id="3.30.70.1660:FF:000002">
    <property type="entry name" value="Peptide chain release factor 1"/>
    <property type="match status" value="1"/>
</dbReference>
<dbReference type="EMBL" id="JABDJR010000151">
    <property type="protein sequence ID" value="NNF05904.1"/>
    <property type="molecule type" value="Genomic_DNA"/>
</dbReference>
<dbReference type="InterPro" id="IPR045853">
    <property type="entry name" value="Pep_chain_release_fac_I_sf"/>
</dbReference>
<comment type="PTM">
    <text evidence="5">Methylated by PrmC. Methylation increases the termination efficiency of RF1.</text>
</comment>
<evidence type="ECO:0000256" key="3">
    <source>
        <dbReference type="ARBA" id="ARBA00022481"/>
    </source>
</evidence>
<comment type="similarity">
    <text evidence="2 5">Belongs to the prokaryotic/mitochondrial release factor family.</text>
</comment>
<dbReference type="GO" id="GO:0005737">
    <property type="term" value="C:cytoplasm"/>
    <property type="evidence" value="ECO:0007669"/>
    <property type="project" value="UniProtKB-SubCell"/>
</dbReference>
<proteinExistence type="inferred from homology"/>
<dbReference type="Pfam" id="PF03462">
    <property type="entry name" value="PCRF"/>
    <property type="match status" value="1"/>
</dbReference>
<dbReference type="FunFam" id="3.30.160.20:FF:000004">
    <property type="entry name" value="Peptide chain release factor 1"/>
    <property type="match status" value="1"/>
</dbReference>
<dbReference type="Pfam" id="PF00472">
    <property type="entry name" value="RF-1"/>
    <property type="match status" value="1"/>
</dbReference>
<dbReference type="InterPro" id="IPR050057">
    <property type="entry name" value="Prokaryotic/Mito_RF"/>
</dbReference>
<feature type="region of interest" description="Disordered" evidence="8">
    <location>
        <begin position="290"/>
        <end position="315"/>
    </location>
</feature>
<accession>A0A7Y2E9R6</accession>
<dbReference type="InterPro" id="IPR000352">
    <property type="entry name" value="Pep_chain_release_fac_I"/>
</dbReference>
<dbReference type="AlphaFoldDB" id="A0A7Y2E9R6"/>
<dbReference type="PANTHER" id="PTHR43804">
    <property type="entry name" value="LD18447P"/>
    <property type="match status" value="1"/>
</dbReference>